<evidence type="ECO:0000256" key="3">
    <source>
        <dbReference type="ARBA" id="ARBA00023163"/>
    </source>
</evidence>
<comment type="caution">
    <text evidence="5">The sequence shown here is derived from an EMBL/GenBank/DDBJ whole genome shotgun (WGS) entry which is preliminary data.</text>
</comment>
<dbReference type="GO" id="GO:0003677">
    <property type="term" value="F:DNA binding"/>
    <property type="evidence" value="ECO:0007669"/>
    <property type="project" value="UniProtKB-KW"/>
</dbReference>
<evidence type="ECO:0000256" key="2">
    <source>
        <dbReference type="ARBA" id="ARBA00023125"/>
    </source>
</evidence>
<dbReference type="InterPro" id="IPR000835">
    <property type="entry name" value="HTH_MarR-typ"/>
</dbReference>
<accession>A0A1E3AJR4</accession>
<proteinExistence type="predicted"/>
<dbReference type="InterPro" id="IPR036388">
    <property type="entry name" value="WH-like_DNA-bd_sf"/>
</dbReference>
<dbReference type="InterPro" id="IPR036390">
    <property type="entry name" value="WH_DNA-bd_sf"/>
</dbReference>
<dbReference type="PROSITE" id="PS01117">
    <property type="entry name" value="HTH_MARR_1"/>
    <property type="match status" value="1"/>
</dbReference>
<dbReference type="SUPFAM" id="SSF46785">
    <property type="entry name" value="Winged helix' DNA-binding domain"/>
    <property type="match status" value="1"/>
</dbReference>
<dbReference type="PROSITE" id="PS50995">
    <property type="entry name" value="HTH_MARR_2"/>
    <property type="match status" value="1"/>
</dbReference>
<dbReference type="Pfam" id="PF01047">
    <property type="entry name" value="MarR"/>
    <property type="match status" value="1"/>
</dbReference>
<keyword evidence="1" id="KW-0805">Transcription regulation</keyword>
<dbReference type="InterPro" id="IPR011991">
    <property type="entry name" value="ArsR-like_HTH"/>
</dbReference>
<dbReference type="GO" id="GO:0003700">
    <property type="term" value="F:DNA-binding transcription factor activity"/>
    <property type="evidence" value="ECO:0007669"/>
    <property type="project" value="InterPro"/>
</dbReference>
<dbReference type="PANTHER" id="PTHR42756">
    <property type="entry name" value="TRANSCRIPTIONAL REGULATOR, MARR"/>
    <property type="match status" value="1"/>
</dbReference>
<evidence type="ECO:0000313" key="5">
    <source>
        <dbReference type="EMBL" id="ODM08937.1"/>
    </source>
</evidence>
<dbReference type="PATRIC" id="fig|1432052.4.peg.633"/>
<keyword evidence="3" id="KW-0804">Transcription</keyword>
<dbReference type="SMART" id="SM00347">
    <property type="entry name" value="HTH_MARR"/>
    <property type="match status" value="1"/>
</dbReference>
<keyword evidence="2" id="KW-0238">DNA-binding</keyword>
<name>A0A1E3AJR4_9FIRM</name>
<organism evidence="5 6">
    <name type="scientific">Eisenbergiella tayi</name>
    <dbReference type="NCBI Taxonomy" id="1432052"/>
    <lineage>
        <taxon>Bacteria</taxon>
        <taxon>Bacillati</taxon>
        <taxon>Bacillota</taxon>
        <taxon>Clostridia</taxon>
        <taxon>Lachnospirales</taxon>
        <taxon>Lachnospiraceae</taxon>
        <taxon>Eisenbergiella</taxon>
    </lineage>
</organism>
<dbReference type="AlphaFoldDB" id="A0A1E3AJR4"/>
<sequence>MPESKKIPFELMNKFHRFKLSKFPMPLPESELITLATIYEANQWESAEKTMISGLAEKLHVSVPTISRCLRKLEEKGLIQKNSQTNDRRNTYVCLTPKGTEIYNEAFRTLSSFVEQALSRIDEEELDQFFITFDKIYDALVIEYNSLGKEDEDVPPVSPD</sequence>
<protein>
    <submittedName>
        <fullName evidence="5">Transcriptional regulator SlyA</fullName>
    </submittedName>
</protein>
<dbReference type="Proteomes" id="UP000094067">
    <property type="component" value="Unassembled WGS sequence"/>
</dbReference>
<evidence type="ECO:0000256" key="1">
    <source>
        <dbReference type="ARBA" id="ARBA00023015"/>
    </source>
</evidence>
<dbReference type="PRINTS" id="PR00598">
    <property type="entry name" value="HTHMARR"/>
</dbReference>
<evidence type="ECO:0000313" key="6">
    <source>
        <dbReference type="Proteomes" id="UP000094067"/>
    </source>
</evidence>
<dbReference type="RefSeq" id="WP_069151156.1">
    <property type="nucleotide sequence ID" value="NZ_MCGH01000001.1"/>
</dbReference>
<gene>
    <name evidence="5" type="primary">slyA_1</name>
    <name evidence="5" type="ORF">BEI61_00566</name>
</gene>
<feature type="domain" description="HTH marR-type" evidence="4">
    <location>
        <begin position="1"/>
        <end position="138"/>
    </location>
</feature>
<dbReference type="Gene3D" id="1.10.10.10">
    <property type="entry name" value="Winged helix-like DNA-binding domain superfamily/Winged helix DNA-binding domain"/>
    <property type="match status" value="1"/>
</dbReference>
<dbReference type="EMBL" id="MCGH01000001">
    <property type="protein sequence ID" value="ODM08937.1"/>
    <property type="molecule type" value="Genomic_DNA"/>
</dbReference>
<evidence type="ECO:0000259" key="4">
    <source>
        <dbReference type="PROSITE" id="PS50995"/>
    </source>
</evidence>
<dbReference type="CDD" id="cd00090">
    <property type="entry name" value="HTH_ARSR"/>
    <property type="match status" value="1"/>
</dbReference>
<dbReference type="PANTHER" id="PTHR42756:SF1">
    <property type="entry name" value="TRANSCRIPTIONAL REPRESSOR OF EMRAB OPERON"/>
    <property type="match status" value="1"/>
</dbReference>
<reference evidence="5 6" key="1">
    <citation type="submission" date="2016-07" db="EMBL/GenBank/DDBJ databases">
        <title>Characterization of isolates of Eisenbergiella tayi derived from blood cultures, using whole genome sequencing.</title>
        <authorList>
            <person name="Burdz T."/>
            <person name="Wiebe D."/>
            <person name="Huynh C."/>
            <person name="Bernard K."/>
        </authorList>
    </citation>
    <scope>NUCLEOTIDE SEQUENCE [LARGE SCALE GENOMIC DNA]</scope>
    <source>
        <strain evidence="5 6">NML 110608</strain>
    </source>
</reference>
<dbReference type="InterPro" id="IPR023187">
    <property type="entry name" value="Tscrpt_reg_MarR-type_CS"/>
</dbReference>